<dbReference type="AlphaFoldDB" id="A0A081R0B5"/>
<feature type="compositionally biased region" description="Basic and acidic residues" evidence="1">
    <location>
        <begin position="29"/>
        <end position="66"/>
    </location>
</feature>
<evidence type="ECO:0000313" key="2">
    <source>
        <dbReference type="EMBL" id="KEQ48638.1"/>
    </source>
</evidence>
<evidence type="ECO:0000313" key="3">
    <source>
        <dbReference type="Proteomes" id="UP000028022"/>
    </source>
</evidence>
<accession>A0A081R0B5</accession>
<organism evidence="2 3">
    <name type="scientific">Streptococcus mitis</name>
    <dbReference type="NCBI Taxonomy" id="28037"/>
    <lineage>
        <taxon>Bacteria</taxon>
        <taxon>Bacillati</taxon>
        <taxon>Bacillota</taxon>
        <taxon>Bacilli</taxon>
        <taxon>Lactobacillales</taxon>
        <taxon>Streptococcaceae</taxon>
        <taxon>Streptococcus</taxon>
        <taxon>Streptococcus mitis group</taxon>
    </lineage>
</organism>
<dbReference type="Proteomes" id="UP000028022">
    <property type="component" value="Unassembled WGS sequence"/>
</dbReference>
<name>A0A081R0B5_STRMT</name>
<comment type="caution">
    <text evidence="2">The sequence shown here is derived from an EMBL/GenBank/DDBJ whole genome shotgun (WGS) entry which is preliminary data.</text>
</comment>
<evidence type="ECO:0000256" key="1">
    <source>
        <dbReference type="SAM" id="MobiDB-lite"/>
    </source>
</evidence>
<gene>
    <name evidence="2" type="ORF">SK608_0527</name>
</gene>
<reference evidence="2 3" key="1">
    <citation type="submission" date="2014-05" db="EMBL/GenBank/DDBJ databases">
        <authorList>
            <person name="Daugherty S.C."/>
            <person name="Tallon L.J."/>
            <person name="Sadzewicz L."/>
            <person name="Kilian M."/>
            <person name="Tettelin H."/>
        </authorList>
    </citation>
    <scope>NUCLEOTIDE SEQUENCE [LARGE SCALE GENOMIC DNA]</scope>
    <source>
        <strain evidence="2 3">SK608</strain>
    </source>
</reference>
<sequence>MSGDTSLGYVVANKFSMDPDKRQKIFSQCKKEDDSLEQRKQEILEKHANKQDKSKSRKNDSKGSESHKRKAKSKEF</sequence>
<feature type="region of interest" description="Disordered" evidence="1">
    <location>
        <begin position="29"/>
        <end position="76"/>
    </location>
</feature>
<dbReference type="EMBL" id="JPFZ01000008">
    <property type="protein sequence ID" value="KEQ48638.1"/>
    <property type="molecule type" value="Genomic_DNA"/>
</dbReference>
<proteinExistence type="predicted"/>
<feature type="compositionally biased region" description="Basic residues" evidence="1">
    <location>
        <begin position="67"/>
        <end position="76"/>
    </location>
</feature>
<protein>
    <submittedName>
        <fullName evidence="2">Uncharacterized protein</fullName>
    </submittedName>
</protein>